<dbReference type="InterPro" id="IPR020806">
    <property type="entry name" value="PKS_PP-bd"/>
</dbReference>
<dbReference type="Proteomes" id="UP000637578">
    <property type="component" value="Unassembled WGS sequence"/>
</dbReference>
<evidence type="ECO:0000256" key="8">
    <source>
        <dbReference type="SAM" id="MobiDB-lite"/>
    </source>
</evidence>
<dbReference type="SUPFAM" id="SSF47336">
    <property type="entry name" value="ACP-like"/>
    <property type="match status" value="1"/>
</dbReference>
<dbReference type="SMART" id="SM00825">
    <property type="entry name" value="PKS_KS"/>
    <property type="match status" value="1"/>
</dbReference>
<dbReference type="InterPro" id="IPR014043">
    <property type="entry name" value="Acyl_transferase_dom"/>
</dbReference>
<dbReference type="Gene3D" id="3.30.70.250">
    <property type="entry name" value="Malonyl-CoA ACP transacylase, ACP-binding"/>
    <property type="match status" value="1"/>
</dbReference>
<keyword evidence="6" id="KW-0511">Multifunctional enzyme</keyword>
<feature type="compositionally biased region" description="Basic residues" evidence="8">
    <location>
        <begin position="931"/>
        <end position="942"/>
    </location>
</feature>
<dbReference type="SUPFAM" id="SSF55048">
    <property type="entry name" value="Probable ACP-binding domain of malonyl-CoA ACP transacylase"/>
    <property type="match status" value="1"/>
</dbReference>
<evidence type="ECO:0000313" key="11">
    <source>
        <dbReference type="EMBL" id="GGM54557.1"/>
    </source>
</evidence>
<dbReference type="InterPro" id="IPR050091">
    <property type="entry name" value="PKS_NRPS_Biosynth_Enz"/>
</dbReference>
<comment type="caution">
    <text evidence="11">The sequence shown here is derived from an EMBL/GenBank/DDBJ whole genome shotgun (WGS) entry which is preliminary data.</text>
</comment>
<dbReference type="AlphaFoldDB" id="A0A8J3FVW2"/>
<dbReference type="FunFam" id="3.40.47.10:FF:000042">
    <property type="entry name" value="Polyketide synthase Pks13"/>
    <property type="match status" value="1"/>
</dbReference>
<keyword evidence="2" id="KW-0597">Phosphoprotein</keyword>
<dbReference type="InterPro" id="IPR016036">
    <property type="entry name" value="Malonyl_transacylase_ACP-bd"/>
</dbReference>
<keyword evidence="1" id="KW-0596">Phosphopantetheine</keyword>
<evidence type="ECO:0008006" key="13">
    <source>
        <dbReference type="Google" id="ProtNLM"/>
    </source>
</evidence>
<dbReference type="Pfam" id="PF22621">
    <property type="entry name" value="CurL-like_PKS_C"/>
    <property type="match status" value="1"/>
</dbReference>
<dbReference type="InterPro" id="IPR016035">
    <property type="entry name" value="Acyl_Trfase/lysoPLipase"/>
</dbReference>
<dbReference type="InterPro" id="IPR006162">
    <property type="entry name" value="Ppantetheine_attach_site"/>
</dbReference>
<dbReference type="GO" id="GO:0004312">
    <property type="term" value="F:fatty acid synthase activity"/>
    <property type="evidence" value="ECO:0007669"/>
    <property type="project" value="TreeGrafter"/>
</dbReference>
<dbReference type="InterPro" id="IPR016039">
    <property type="entry name" value="Thiolase-like"/>
</dbReference>
<keyword evidence="12" id="KW-1185">Reference proteome</keyword>
<keyword evidence="7" id="KW-0012">Acyltransferase</keyword>
<dbReference type="RefSeq" id="WP_189057574.1">
    <property type="nucleotide sequence ID" value="NZ_BMMK01000011.1"/>
</dbReference>
<dbReference type="Gene3D" id="1.10.1200.10">
    <property type="entry name" value="ACP-like"/>
    <property type="match status" value="1"/>
</dbReference>
<dbReference type="Pfam" id="PF02801">
    <property type="entry name" value="Ketoacyl-synt_C"/>
    <property type="match status" value="1"/>
</dbReference>
<dbReference type="SUPFAM" id="SSF53901">
    <property type="entry name" value="Thiolase-like"/>
    <property type="match status" value="1"/>
</dbReference>
<dbReference type="PROSITE" id="PS00012">
    <property type="entry name" value="PHOSPHOPANTETHEINE"/>
    <property type="match status" value="1"/>
</dbReference>
<evidence type="ECO:0000256" key="2">
    <source>
        <dbReference type="ARBA" id="ARBA00022553"/>
    </source>
</evidence>
<gene>
    <name evidence="11" type="ORF">GCM10012275_27110</name>
</gene>
<accession>A0A8J3FVW2</accession>
<reference evidence="11" key="2">
    <citation type="submission" date="2020-09" db="EMBL/GenBank/DDBJ databases">
        <authorList>
            <person name="Sun Q."/>
            <person name="Zhou Y."/>
        </authorList>
    </citation>
    <scope>NUCLEOTIDE SEQUENCE</scope>
    <source>
        <strain evidence="11">CGMCC 4.5737</strain>
    </source>
</reference>
<dbReference type="GO" id="GO:0031177">
    <property type="term" value="F:phosphopantetheine binding"/>
    <property type="evidence" value="ECO:0007669"/>
    <property type="project" value="InterPro"/>
</dbReference>
<organism evidence="11 12">
    <name type="scientific">Longimycelium tulufanense</name>
    <dbReference type="NCBI Taxonomy" id="907463"/>
    <lineage>
        <taxon>Bacteria</taxon>
        <taxon>Bacillati</taxon>
        <taxon>Actinomycetota</taxon>
        <taxon>Actinomycetes</taxon>
        <taxon>Pseudonocardiales</taxon>
        <taxon>Pseudonocardiaceae</taxon>
        <taxon>Longimycelium</taxon>
    </lineage>
</organism>
<reference evidence="11" key="1">
    <citation type="journal article" date="2014" name="Int. J. Syst. Evol. Microbiol.">
        <title>Complete genome sequence of Corynebacterium casei LMG S-19264T (=DSM 44701T), isolated from a smear-ripened cheese.</title>
        <authorList>
            <consortium name="US DOE Joint Genome Institute (JGI-PGF)"/>
            <person name="Walter F."/>
            <person name="Albersmeier A."/>
            <person name="Kalinowski J."/>
            <person name="Ruckert C."/>
        </authorList>
    </citation>
    <scope>NUCLEOTIDE SEQUENCE</scope>
    <source>
        <strain evidence="11">CGMCC 4.5737</strain>
    </source>
</reference>
<dbReference type="InterPro" id="IPR018201">
    <property type="entry name" value="Ketoacyl_synth_AS"/>
</dbReference>
<keyword evidence="3" id="KW-0808">Transferase</keyword>
<evidence type="ECO:0000256" key="1">
    <source>
        <dbReference type="ARBA" id="ARBA00022450"/>
    </source>
</evidence>
<evidence type="ECO:0000259" key="10">
    <source>
        <dbReference type="PROSITE" id="PS52004"/>
    </source>
</evidence>
<dbReference type="Gene3D" id="3.40.47.10">
    <property type="match status" value="1"/>
</dbReference>
<dbReference type="GO" id="GO:0006633">
    <property type="term" value="P:fatty acid biosynthetic process"/>
    <property type="evidence" value="ECO:0007669"/>
    <property type="project" value="InterPro"/>
</dbReference>
<dbReference type="InterPro" id="IPR001227">
    <property type="entry name" value="Ac_transferase_dom_sf"/>
</dbReference>
<evidence type="ECO:0000256" key="4">
    <source>
        <dbReference type="ARBA" id="ARBA00022832"/>
    </source>
</evidence>
<dbReference type="PROSITE" id="PS50075">
    <property type="entry name" value="CARRIER"/>
    <property type="match status" value="1"/>
</dbReference>
<feature type="region of interest" description="Disordered" evidence="8">
    <location>
        <begin position="931"/>
        <end position="960"/>
    </location>
</feature>
<dbReference type="GO" id="GO:0004315">
    <property type="term" value="F:3-oxoacyl-[acyl-carrier-protein] synthase activity"/>
    <property type="evidence" value="ECO:0007669"/>
    <property type="project" value="InterPro"/>
</dbReference>
<dbReference type="InterPro" id="IPR014030">
    <property type="entry name" value="Ketoacyl_synth_N"/>
</dbReference>
<dbReference type="Gene3D" id="3.30.70.3290">
    <property type="match status" value="1"/>
</dbReference>
<dbReference type="SMART" id="SM00827">
    <property type="entry name" value="PKS_AT"/>
    <property type="match status" value="1"/>
</dbReference>
<dbReference type="PROSITE" id="PS00606">
    <property type="entry name" value="KS3_1"/>
    <property type="match status" value="1"/>
</dbReference>
<proteinExistence type="predicted"/>
<feature type="domain" description="Ketosynthase family 3 (KS3)" evidence="10">
    <location>
        <begin position="28"/>
        <end position="451"/>
    </location>
</feature>
<dbReference type="InterPro" id="IPR020841">
    <property type="entry name" value="PKS_Beta-ketoAc_synthase_dom"/>
</dbReference>
<dbReference type="Pfam" id="PF00550">
    <property type="entry name" value="PP-binding"/>
    <property type="match status" value="1"/>
</dbReference>
<evidence type="ECO:0000256" key="6">
    <source>
        <dbReference type="ARBA" id="ARBA00023268"/>
    </source>
</evidence>
<evidence type="ECO:0000256" key="7">
    <source>
        <dbReference type="ARBA" id="ARBA00023315"/>
    </source>
</evidence>
<evidence type="ECO:0000256" key="5">
    <source>
        <dbReference type="ARBA" id="ARBA00023098"/>
    </source>
</evidence>
<dbReference type="InterPro" id="IPR036736">
    <property type="entry name" value="ACP-like_sf"/>
</dbReference>
<feature type="domain" description="Carrier" evidence="9">
    <location>
        <begin position="953"/>
        <end position="1028"/>
    </location>
</feature>
<dbReference type="PANTHER" id="PTHR43775:SF51">
    <property type="entry name" value="INACTIVE PHENOLPHTHIOCEROL SYNTHESIS POLYKETIDE SYNTHASE TYPE I PKS1-RELATED"/>
    <property type="match status" value="1"/>
</dbReference>
<dbReference type="InterPro" id="IPR009081">
    <property type="entry name" value="PP-bd_ACP"/>
</dbReference>
<evidence type="ECO:0000259" key="9">
    <source>
        <dbReference type="PROSITE" id="PS50075"/>
    </source>
</evidence>
<evidence type="ECO:0000256" key="3">
    <source>
        <dbReference type="ARBA" id="ARBA00022679"/>
    </source>
</evidence>
<keyword evidence="4" id="KW-0276">Fatty acid metabolism</keyword>
<dbReference type="PANTHER" id="PTHR43775">
    <property type="entry name" value="FATTY ACID SYNTHASE"/>
    <property type="match status" value="1"/>
</dbReference>
<dbReference type="SUPFAM" id="SSF52151">
    <property type="entry name" value="FabD/lysophospholipase-like"/>
    <property type="match status" value="1"/>
</dbReference>
<dbReference type="SMART" id="SM00823">
    <property type="entry name" value="PKS_PP"/>
    <property type="match status" value="1"/>
</dbReference>
<dbReference type="Pfam" id="PF00698">
    <property type="entry name" value="Acyl_transf_1"/>
    <property type="match status" value="1"/>
</dbReference>
<dbReference type="EMBL" id="BMMK01000011">
    <property type="protein sequence ID" value="GGM54557.1"/>
    <property type="molecule type" value="Genomic_DNA"/>
</dbReference>
<dbReference type="InterPro" id="IPR014031">
    <property type="entry name" value="Ketoacyl_synth_C"/>
</dbReference>
<dbReference type="Gene3D" id="3.40.366.10">
    <property type="entry name" value="Malonyl-Coenzyme A Acyl Carrier Protein, domain 2"/>
    <property type="match status" value="1"/>
</dbReference>
<feature type="compositionally biased region" description="Basic and acidic residues" evidence="8">
    <location>
        <begin position="949"/>
        <end position="960"/>
    </location>
</feature>
<name>A0A8J3FVW2_9PSEU</name>
<dbReference type="Pfam" id="PF00109">
    <property type="entry name" value="ketoacyl-synt"/>
    <property type="match status" value="1"/>
</dbReference>
<dbReference type="CDD" id="cd00833">
    <property type="entry name" value="PKS"/>
    <property type="match status" value="1"/>
</dbReference>
<evidence type="ECO:0000313" key="12">
    <source>
        <dbReference type="Proteomes" id="UP000637578"/>
    </source>
</evidence>
<dbReference type="PROSITE" id="PS52004">
    <property type="entry name" value="KS3_2"/>
    <property type="match status" value="1"/>
</dbReference>
<protein>
    <recommendedName>
        <fullName evidence="13">Polyketide synthase</fullName>
    </recommendedName>
</protein>
<keyword evidence="5" id="KW-0443">Lipid metabolism</keyword>
<sequence>MPVGGADVRCIERVDVVCGGGDLMMVDDQDIAVIGLACRFPGAPDAARFWDNLVAGVESITFFTDDDLRESGVGRDTWSRHDYVRAAPVIDDHDRFDAAFFGYSPREAALLDPQQRVFLECSWSALEDSGYEPGAYQGAVGVFAGAAMNTYLLSTAAQRAMRDNYLFGLVANDKDFLTSRVSYKLNLTGPSMTVQTACSTSLVAVHLACQSLLNGECDMALCGGVAVKVPHKEGYVHEPDGVLSPDGHCRAFDARAAGTLFGSGVGVVVLKPLAQAVSDGDHVRAVIKGSAVNNDGAGKVDYAAPSVTGQAEVVSEALANAGVDPETVSYLEAHGTGTALGDPVEIAALTQAFNRSTRRNGFCAIGSVKTNIGHLDAAAGVAGLIKTVLALQHRKIPPSLHFESPNPEIDFGRTPFVVNTRLTDWHGPLPLRAGVSSLGIGGTNAHVVLEEAPSTMASGPSRPLQLLLLSARTTSALETTTRNLSDRLGHAPPASLADVAYTLQLGRRGFRHRRAVVCRNAADAAEVLGTLPPKRVRSGEATTRSVVFMFPGGGSRNIPALTELYAVEPVFRDEMDRGLAELQELSKTNFRRLLLDHEDGERDQFSRPSVQLPAVLLVEQALAALWMSWGVRPSAMVGHSLGEITAACISGVMSRTDALSIAVVRGRLLEAVGPGAMLSVNLPEKQLVPLLDAELDLASVNAPDTCVVSGEVTAIDRLGARLVSDGAEVLRLPLSAAAHSSLLDPVLRSFEKHVAGLTLTPPSVPFLSNVTGTWITAAEATSPAYWSQQLRSTVRLSDAIGVLLEHPGRLFLEVGPGRALSTLVRFHFRHEHRHPTLTSYPLSAHTGPSLASLLDTLGQLWLAGVNIDWTEFWAQERRHRVPLPTYPFQRQRHWLDGNGAPSVGSARLLGHRLWEIMRNGKAKVSSKVRRARHRIPAHRSSARHASTVRGRDPQPSETEHQVTEIWREVLGTLDISRHDDFFELGGNSMMVTQVIRRINHRFGIELSLLTLVESPTVAGLAECIDELRAGQPG</sequence>